<evidence type="ECO:0000313" key="5">
    <source>
        <dbReference type="WormBase" id="SRAE_2000240100"/>
    </source>
</evidence>
<accession>A0A090LJQ4</accession>
<dbReference type="SMART" id="SM00320">
    <property type="entry name" value="WD40"/>
    <property type="match status" value="1"/>
</dbReference>
<dbReference type="InterPro" id="IPR001680">
    <property type="entry name" value="WD40_rpt"/>
</dbReference>
<name>A0A090LJQ4_STRRB</name>
<gene>
    <name evidence="2 4 5" type="ORF">SRAE_2000240100</name>
</gene>
<dbReference type="RefSeq" id="XP_024506940.1">
    <property type="nucleotide sequence ID" value="XM_024653466.1"/>
</dbReference>
<dbReference type="WBParaSite" id="SRAE_2000240100.1">
    <property type="protein sequence ID" value="SRAE_2000240100.1"/>
    <property type="gene ID" value="WBGene00262611"/>
</dbReference>
<keyword evidence="1" id="KW-0853">WD repeat</keyword>
<protein>
    <submittedName>
        <fullName evidence="2">WD40 repeat and WD40/YVTN repeat-like-containing domain and WD40-repeat-containing domain-containing protein</fullName>
    </submittedName>
</protein>
<evidence type="ECO:0000313" key="4">
    <source>
        <dbReference type="WBParaSite" id="SRAE_2000240100.1"/>
    </source>
</evidence>
<dbReference type="EMBL" id="LN609529">
    <property type="protein sequence ID" value="CEF67740.1"/>
    <property type="molecule type" value="Genomic_DNA"/>
</dbReference>
<dbReference type="CTD" id="36380105"/>
<dbReference type="AlphaFoldDB" id="A0A090LJQ4"/>
<dbReference type="GeneID" id="36380105"/>
<dbReference type="OrthoDB" id="5846296at2759"/>
<dbReference type="STRING" id="34506.A0A090LJQ4"/>
<sequence>MDDATFKTIKLESNWNVENETFQSGIQTEPLQIINRSTSPIQNNSIDVQTELENVTSISNISPSNIKINPKLIERFIFYINESTYIDEYINILINLRRTTKIKMIFIKTLFNLTKINTTTLLPFSVITGRGNRISILYGEEIHDAWCSHTSKIVMHFKNQEKSIDLSSCPTKLLYHNQYAIIGQMNGQLILSKENEIIQIILEHDYSISSLTSFQNNNIVSASIDGKIIIWSLKNDNLKKIKEYQVMISDLPRDLRQSTGKDNKKHTSVVNICCINDQFIIGGETGALWRCNISDMMLVPITTINDGIEDFTIICNTIVILSSFGKIYRYDIKTNVIDDSEYENIISICSSNVHLILLSENNIKVIDGLTFEELMSEDKKFIDVKFDYDNNLVCLDAKNNINVYSLV</sequence>
<reference evidence="4" key="2">
    <citation type="submission" date="2020-12" db="UniProtKB">
        <authorList>
            <consortium name="WormBaseParasite"/>
        </authorList>
    </citation>
    <scope>IDENTIFICATION</scope>
</reference>
<dbReference type="Proteomes" id="UP000035682">
    <property type="component" value="Unplaced"/>
</dbReference>
<feature type="repeat" description="WD" evidence="1">
    <location>
        <begin position="201"/>
        <end position="241"/>
    </location>
</feature>
<dbReference type="InterPro" id="IPR015943">
    <property type="entry name" value="WD40/YVTN_repeat-like_dom_sf"/>
</dbReference>
<evidence type="ECO:0000256" key="1">
    <source>
        <dbReference type="PROSITE-ProRule" id="PRU00221"/>
    </source>
</evidence>
<keyword evidence="3" id="KW-1185">Reference proteome</keyword>
<dbReference type="InterPro" id="IPR036322">
    <property type="entry name" value="WD40_repeat_dom_sf"/>
</dbReference>
<dbReference type="OMA" id="ITGHILI"/>
<evidence type="ECO:0000313" key="3">
    <source>
        <dbReference type="Proteomes" id="UP000035682"/>
    </source>
</evidence>
<dbReference type="SUPFAM" id="SSF50978">
    <property type="entry name" value="WD40 repeat-like"/>
    <property type="match status" value="1"/>
</dbReference>
<dbReference type="PROSITE" id="PS50082">
    <property type="entry name" value="WD_REPEATS_2"/>
    <property type="match status" value="1"/>
</dbReference>
<organism evidence="2">
    <name type="scientific">Strongyloides ratti</name>
    <name type="common">Parasitic roundworm</name>
    <dbReference type="NCBI Taxonomy" id="34506"/>
    <lineage>
        <taxon>Eukaryota</taxon>
        <taxon>Metazoa</taxon>
        <taxon>Ecdysozoa</taxon>
        <taxon>Nematoda</taxon>
        <taxon>Chromadorea</taxon>
        <taxon>Rhabditida</taxon>
        <taxon>Tylenchina</taxon>
        <taxon>Panagrolaimomorpha</taxon>
        <taxon>Strongyloidoidea</taxon>
        <taxon>Strongyloididae</taxon>
        <taxon>Strongyloides</taxon>
    </lineage>
</organism>
<proteinExistence type="predicted"/>
<dbReference type="Gene3D" id="2.130.10.10">
    <property type="entry name" value="YVTN repeat-like/Quinoprotein amine dehydrogenase"/>
    <property type="match status" value="1"/>
</dbReference>
<dbReference type="WormBase" id="SRAE_2000240100">
    <property type="protein sequence ID" value="SRP01342"/>
    <property type="gene ID" value="WBGene00262611"/>
</dbReference>
<reference evidence="2 3" key="1">
    <citation type="submission" date="2014-09" db="EMBL/GenBank/DDBJ databases">
        <authorList>
            <person name="Martin A.A."/>
        </authorList>
    </citation>
    <scope>NUCLEOTIDE SEQUENCE</scope>
    <source>
        <strain evidence="3">ED321</strain>
        <strain evidence="2">ED321 Heterogonic</strain>
    </source>
</reference>
<evidence type="ECO:0000313" key="2">
    <source>
        <dbReference type="EMBL" id="CEF67740.1"/>
    </source>
</evidence>